<dbReference type="EMBL" id="JBHTBU010000001">
    <property type="protein sequence ID" value="MFC7287962.1"/>
    <property type="molecule type" value="Genomic_DNA"/>
</dbReference>
<accession>A0ABW2IAJ2</accession>
<evidence type="ECO:0000256" key="2">
    <source>
        <dbReference type="SAM" id="MobiDB-lite"/>
    </source>
</evidence>
<feature type="coiled-coil region" evidence="1">
    <location>
        <begin position="101"/>
        <end position="156"/>
    </location>
</feature>
<evidence type="ECO:0000313" key="5">
    <source>
        <dbReference type="Proteomes" id="UP001596542"/>
    </source>
</evidence>
<name>A0ABW2IAJ2_9BURK</name>
<dbReference type="Proteomes" id="UP001596542">
    <property type="component" value="Unassembled WGS sequence"/>
</dbReference>
<dbReference type="PRINTS" id="PR00625">
    <property type="entry name" value="JDOMAIN"/>
</dbReference>
<dbReference type="InterPro" id="IPR001623">
    <property type="entry name" value="DnaJ_domain"/>
</dbReference>
<reference evidence="5" key="1">
    <citation type="journal article" date="2019" name="Int. J. Syst. Evol. Microbiol.">
        <title>The Global Catalogue of Microorganisms (GCM) 10K type strain sequencing project: providing services to taxonomists for standard genome sequencing and annotation.</title>
        <authorList>
            <consortium name="The Broad Institute Genomics Platform"/>
            <consortium name="The Broad Institute Genome Sequencing Center for Infectious Disease"/>
            <person name="Wu L."/>
            <person name="Ma J."/>
        </authorList>
    </citation>
    <scope>NUCLEOTIDE SEQUENCE [LARGE SCALE GENOMIC DNA]</scope>
    <source>
        <strain evidence="5">KACC 12508</strain>
    </source>
</reference>
<dbReference type="SUPFAM" id="SSF46565">
    <property type="entry name" value="Chaperone J-domain"/>
    <property type="match status" value="1"/>
</dbReference>
<feature type="region of interest" description="Disordered" evidence="2">
    <location>
        <begin position="169"/>
        <end position="189"/>
    </location>
</feature>
<protein>
    <submittedName>
        <fullName evidence="4">DnaJ domain-containing protein</fullName>
    </submittedName>
</protein>
<evidence type="ECO:0000259" key="3">
    <source>
        <dbReference type="PROSITE" id="PS50076"/>
    </source>
</evidence>
<keyword evidence="1" id="KW-0175">Coiled coil</keyword>
<evidence type="ECO:0000313" key="4">
    <source>
        <dbReference type="EMBL" id="MFC7287962.1"/>
    </source>
</evidence>
<dbReference type="RefSeq" id="WP_382271346.1">
    <property type="nucleotide sequence ID" value="NZ_JBHTBU010000001.1"/>
</dbReference>
<organism evidence="4 5">
    <name type="scientific">Herminiimonas glaciei</name>
    <dbReference type="NCBI Taxonomy" id="523788"/>
    <lineage>
        <taxon>Bacteria</taxon>
        <taxon>Pseudomonadati</taxon>
        <taxon>Pseudomonadota</taxon>
        <taxon>Betaproteobacteria</taxon>
        <taxon>Burkholderiales</taxon>
        <taxon>Oxalobacteraceae</taxon>
        <taxon>Herminiimonas</taxon>
    </lineage>
</organism>
<dbReference type="InterPro" id="IPR036869">
    <property type="entry name" value="J_dom_sf"/>
</dbReference>
<sequence length="189" mass="21179">MKTLYQVLGVSGQASSPEIEQAYKTGLAALANGATTLNPEERDIREKVVREAYAILSSPNRRSAYDEKLRNKTRVAELIVESSPFPWMKIVAALLLVVGCLYVYQVQADKAEAELAALEAKKAEAEAERAEQLALAEQARLEQQKLQEQRAIQSKQDFEIAQFRREERLRTERAQKADTQATEKAAATR</sequence>
<feature type="domain" description="J" evidence="3">
    <location>
        <begin position="3"/>
        <end position="69"/>
    </location>
</feature>
<comment type="caution">
    <text evidence="4">The sequence shown here is derived from an EMBL/GenBank/DDBJ whole genome shotgun (WGS) entry which is preliminary data.</text>
</comment>
<dbReference type="PROSITE" id="PS50076">
    <property type="entry name" value="DNAJ_2"/>
    <property type="match status" value="1"/>
</dbReference>
<gene>
    <name evidence="4" type="ORF">ACFQPC_07940</name>
</gene>
<proteinExistence type="predicted"/>
<keyword evidence="5" id="KW-1185">Reference proteome</keyword>
<dbReference type="Pfam" id="PF00226">
    <property type="entry name" value="DnaJ"/>
    <property type="match status" value="1"/>
</dbReference>
<evidence type="ECO:0000256" key="1">
    <source>
        <dbReference type="SAM" id="Coils"/>
    </source>
</evidence>
<dbReference type="Gene3D" id="1.10.287.110">
    <property type="entry name" value="DnaJ domain"/>
    <property type="match status" value="1"/>
</dbReference>